<keyword evidence="1" id="KW-0812">Transmembrane</keyword>
<sequence>MIDSTTKLTKSKVTQHGKLYFDVAMYRRISRTCEEIKTDCTHIRTGYCHTHTCFTRSFALGIRLLTWLWIHETWRKEIYGTKKYKIWEWFQKVCCSALKAIFLSILFFFLEFARVTSSFMSKLFYFDYVNQFYNTKSSDNMNVNALGKVGNQLTGDKYFSKFILTGFANYFYNKLTDCKCLGSKLIISTRIIVFRLSDSNIVEIRKTELIPLSYLPCRVRFILKFASIRLDEILVRRKYNKINIPQMSYHFFLTKEEIILLICKELAQNHREIMCYKAIHITRSSRLDLQTLQSLDEQIFPWSEFYFCQNNSTLFNTKKCTFKGSALRENIVQSNSLKTQITLKKHLLLAQIR</sequence>
<accession>W6U3V8</accession>
<feature type="transmembrane region" description="Helical" evidence="1">
    <location>
        <begin position="90"/>
        <end position="113"/>
    </location>
</feature>
<dbReference type="RefSeq" id="XP_024346472.1">
    <property type="nucleotide sequence ID" value="XM_024499126.1"/>
</dbReference>
<evidence type="ECO:0000313" key="2">
    <source>
        <dbReference type="EMBL" id="EUB55276.1"/>
    </source>
</evidence>
<name>W6U3V8_ECHGR</name>
<dbReference type="KEGG" id="egl:EGR_09877"/>
<evidence type="ECO:0000256" key="1">
    <source>
        <dbReference type="SAM" id="Phobius"/>
    </source>
</evidence>
<organism evidence="2 3">
    <name type="scientific">Echinococcus granulosus</name>
    <name type="common">Hydatid tapeworm</name>
    <dbReference type="NCBI Taxonomy" id="6210"/>
    <lineage>
        <taxon>Eukaryota</taxon>
        <taxon>Metazoa</taxon>
        <taxon>Spiralia</taxon>
        <taxon>Lophotrochozoa</taxon>
        <taxon>Platyhelminthes</taxon>
        <taxon>Cestoda</taxon>
        <taxon>Eucestoda</taxon>
        <taxon>Cyclophyllidea</taxon>
        <taxon>Taeniidae</taxon>
        <taxon>Echinococcus</taxon>
        <taxon>Echinococcus granulosus group</taxon>
    </lineage>
</organism>
<keyword evidence="1" id="KW-0472">Membrane</keyword>
<keyword evidence="3" id="KW-1185">Reference proteome</keyword>
<proteinExistence type="predicted"/>
<gene>
    <name evidence="2" type="ORF">EGR_09877</name>
</gene>
<protein>
    <submittedName>
        <fullName evidence="2">Uncharacterized protein</fullName>
    </submittedName>
</protein>
<dbReference type="Proteomes" id="UP000019149">
    <property type="component" value="Unassembled WGS sequence"/>
</dbReference>
<dbReference type="EMBL" id="APAU02000172">
    <property type="protein sequence ID" value="EUB55276.1"/>
    <property type="molecule type" value="Genomic_DNA"/>
</dbReference>
<reference evidence="2 3" key="1">
    <citation type="journal article" date="2013" name="Nat. Genet.">
        <title>The genome of the hydatid tapeworm Echinococcus granulosus.</title>
        <authorList>
            <person name="Zheng H."/>
            <person name="Zhang W."/>
            <person name="Zhang L."/>
            <person name="Zhang Z."/>
            <person name="Li J."/>
            <person name="Lu G."/>
            <person name="Zhu Y."/>
            <person name="Wang Y."/>
            <person name="Huang Y."/>
            <person name="Liu J."/>
            <person name="Kang H."/>
            <person name="Chen J."/>
            <person name="Wang L."/>
            <person name="Chen A."/>
            <person name="Yu S."/>
            <person name="Gao Z."/>
            <person name="Jin L."/>
            <person name="Gu W."/>
            <person name="Wang Z."/>
            <person name="Zhao L."/>
            <person name="Shi B."/>
            <person name="Wen H."/>
            <person name="Lin R."/>
            <person name="Jones M.K."/>
            <person name="Brejova B."/>
            <person name="Vinar T."/>
            <person name="Zhao G."/>
            <person name="McManus D.P."/>
            <person name="Chen Z."/>
            <person name="Zhou Y."/>
            <person name="Wang S."/>
        </authorList>
    </citation>
    <scope>NUCLEOTIDE SEQUENCE [LARGE SCALE GENOMIC DNA]</scope>
</reference>
<dbReference type="GeneID" id="36345592"/>
<keyword evidence="1" id="KW-1133">Transmembrane helix</keyword>
<dbReference type="AlphaFoldDB" id="W6U3V8"/>
<evidence type="ECO:0000313" key="3">
    <source>
        <dbReference type="Proteomes" id="UP000019149"/>
    </source>
</evidence>
<comment type="caution">
    <text evidence="2">The sequence shown here is derived from an EMBL/GenBank/DDBJ whole genome shotgun (WGS) entry which is preliminary data.</text>
</comment>
<dbReference type="CTD" id="36345592"/>